<name>A0A848EVY7_MEGEL</name>
<keyword evidence="2" id="KW-0347">Helicase</keyword>
<keyword evidence="2" id="KW-0547">Nucleotide-binding</keyword>
<keyword evidence="2" id="KW-0067">ATP-binding</keyword>
<accession>A0A848EVY7</accession>
<sequence>MELEHFSERMQRILLMAPLYRLDRRRFKDVHGQERSGMELGLMTLLFFFEQMLDGKKDAGIRNLAAFLADQTGGSLFDDAREYEQLARDIVAVFRPPTGKRDEEAFFDWDQGKEVRARYSYLKADRADIHSNEQYYVLDEQGLELIFATKEYFNEYQLSINQLILRKQLEKGQFVLALRQIEEMRLDVETLRSRMARIRQEIHRNIVSEETLARYRKIVDDLNQRLKSEEDAFKELKDFVAETKERIRNNADKDPERRAYDNILEVERRLEYVHSLHRSLLKAGIDLGTSALEAAEESLYFTGIDSFNYEQEITSRLFSSPLPVTAARRLVEPFLELQQCRVWSLLDIFMPQRLERLERESRQEDFPDVDDTEVSGEKLVNIQSHYAAIVQALLAFLQGRTATTLDAFCSYLEEAAPDLCRSKQFYIFWMLIHRRHVLTLSEDLAGTESVYAAIPETCPQLESLEAVEREETVDILDYTISNMEIEVTVHAG</sequence>
<organism evidence="2 3">
    <name type="scientific">Megasphaera elsdenii</name>
    <dbReference type="NCBI Taxonomy" id="907"/>
    <lineage>
        <taxon>Bacteria</taxon>
        <taxon>Bacillati</taxon>
        <taxon>Bacillota</taxon>
        <taxon>Negativicutes</taxon>
        <taxon>Veillonellales</taxon>
        <taxon>Veillonellaceae</taxon>
        <taxon>Megasphaera</taxon>
    </lineage>
</organism>
<dbReference type="Proteomes" id="UP000536773">
    <property type="component" value="Unassembled WGS sequence"/>
</dbReference>
<keyword evidence="1" id="KW-0175">Coiled coil</keyword>
<reference evidence="2 3" key="1">
    <citation type="submission" date="2020-04" db="EMBL/GenBank/DDBJ databases">
        <authorList>
            <person name="Hitch T.C.A."/>
            <person name="Wylensek D."/>
            <person name="Clavel T."/>
        </authorList>
    </citation>
    <scope>NUCLEOTIDE SEQUENCE [LARGE SCALE GENOMIC DNA]</scope>
    <source>
        <strain evidence="2 3">WCA-386-APC-2A</strain>
    </source>
</reference>
<dbReference type="GO" id="GO:0004386">
    <property type="term" value="F:helicase activity"/>
    <property type="evidence" value="ECO:0007669"/>
    <property type="project" value="UniProtKB-KW"/>
</dbReference>
<dbReference type="RefSeq" id="WP_169013740.1">
    <property type="nucleotide sequence ID" value="NZ_JABBJH010000012.1"/>
</dbReference>
<protein>
    <submittedName>
        <fullName evidence="2">Replicative DNA helicase</fullName>
    </submittedName>
</protein>
<keyword evidence="2" id="KW-0378">Hydrolase</keyword>
<comment type="caution">
    <text evidence="2">The sequence shown here is derived from an EMBL/GenBank/DDBJ whole genome shotgun (WGS) entry which is preliminary data.</text>
</comment>
<dbReference type="EMBL" id="JABBJH010000012">
    <property type="protein sequence ID" value="NMK39495.1"/>
    <property type="molecule type" value="Genomic_DNA"/>
</dbReference>
<dbReference type="AlphaFoldDB" id="A0A848EVY7"/>
<evidence type="ECO:0000313" key="3">
    <source>
        <dbReference type="Proteomes" id="UP000536773"/>
    </source>
</evidence>
<feature type="coiled-coil region" evidence="1">
    <location>
        <begin position="181"/>
        <end position="239"/>
    </location>
</feature>
<gene>
    <name evidence="2" type="ORF">HG933_08970</name>
</gene>
<evidence type="ECO:0000256" key="1">
    <source>
        <dbReference type="SAM" id="Coils"/>
    </source>
</evidence>
<evidence type="ECO:0000313" key="2">
    <source>
        <dbReference type="EMBL" id="NMK39495.1"/>
    </source>
</evidence>
<proteinExistence type="predicted"/>